<dbReference type="GO" id="GO:0016746">
    <property type="term" value="F:acyltransferase activity"/>
    <property type="evidence" value="ECO:0007669"/>
    <property type="project" value="UniProtKB-KW"/>
</dbReference>
<evidence type="ECO:0000313" key="2">
    <source>
        <dbReference type="EMBL" id="SOJ54947.1"/>
    </source>
</evidence>
<dbReference type="Gene3D" id="3.30.559.30">
    <property type="entry name" value="Nonribosomal peptide synthetase, condensation domain"/>
    <property type="match status" value="1"/>
</dbReference>
<sequence length="487" mass="54041">MVVLGHLGLETVDNWVPAPGSVWCWHASPASLEAARQAPISDVPPSYIQARHLRGYRDQAARGCEMSRLVVAALDFRGQCDTRAMTYVLNSHLRRHDTYRSWFEFTDAGHIVRHTISDPTDIELIPAEHGKMTAKEWQDYILATPSPLDWDCFRFAIIQRDDHFTFCISVDHLHVDATFICAVFWEIQGMYDALMDGDGPIPLPSVGSYDDYCLRERAYTSALTLESPEIRQWIEFFESNEGSLPTFPLPLGDPALVTRGELLSLQLMDGPQTARFEAACTSAGARFSGGVFAAAAFTEYELTGSDTYNAVTPTSTRSTTAELMTTGWFIGHIPFTVEVGTSFAETALRAQSSFDASTHLAGVPFERVLELAPWLNKTPRGGFPMLSFLDAGVPPLSAVIAMNLRRMNAKVFSDGRIGARVCMWVNKFQNETTVTASFPNNPIAHESVARYLEEMRSVYVQVADGLIDQPNETAVGRNAAQLQRQRP</sequence>
<reference evidence="2 3" key="1">
    <citation type="submission" date="2017-10" db="EMBL/GenBank/DDBJ databases">
        <authorList>
            <consortium name="Urmite Genomes"/>
        </authorList>
    </citation>
    <scope>NUCLEOTIDE SEQUENCE [LARGE SCALE GENOMIC DNA]</scope>
    <source>
        <strain evidence="2 3">FB-527</strain>
    </source>
</reference>
<protein>
    <submittedName>
        <fullName evidence="2">Trehalose-2-sulfate acyltransferase papA2</fullName>
        <ecNumber evidence="2">2.3.1.-</ecNumber>
    </submittedName>
</protein>
<keyword evidence="2" id="KW-0808">Transferase</keyword>
<organism evidence="2 3">
    <name type="scientific">Mycobacterium simulans</name>
    <dbReference type="NCBI Taxonomy" id="627089"/>
    <lineage>
        <taxon>Bacteria</taxon>
        <taxon>Bacillati</taxon>
        <taxon>Actinomycetota</taxon>
        <taxon>Actinomycetes</taxon>
        <taxon>Mycobacteriales</taxon>
        <taxon>Mycobacteriaceae</taxon>
        <taxon>Mycobacterium</taxon>
    </lineage>
</organism>
<keyword evidence="2" id="KW-0012">Acyltransferase</keyword>
<dbReference type="InterPro" id="IPR001242">
    <property type="entry name" value="Condensation_dom"/>
</dbReference>
<evidence type="ECO:0000313" key="3">
    <source>
        <dbReference type="Proteomes" id="UP000554965"/>
    </source>
</evidence>
<name>A0A7Z7N9L5_9MYCO</name>
<feature type="domain" description="Condensation" evidence="1">
    <location>
        <begin position="72"/>
        <end position="370"/>
    </location>
</feature>
<dbReference type="Pfam" id="PF00668">
    <property type="entry name" value="Condensation"/>
    <property type="match status" value="1"/>
</dbReference>
<dbReference type="Gene3D" id="3.30.559.10">
    <property type="entry name" value="Chloramphenicol acetyltransferase-like domain"/>
    <property type="match status" value="1"/>
</dbReference>
<accession>A0A7Z7N9L5</accession>
<dbReference type="EC" id="2.3.1.-" evidence="2"/>
<keyword evidence="3" id="KW-1185">Reference proteome</keyword>
<dbReference type="AlphaFoldDB" id="A0A7Z7N9L5"/>
<comment type="caution">
    <text evidence="2">The sequence shown here is derived from an EMBL/GenBank/DDBJ whole genome shotgun (WGS) entry which is preliminary data.</text>
</comment>
<dbReference type="EMBL" id="OCTY01000002">
    <property type="protein sequence ID" value="SOJ54947.1"/>
    <property type="molecule type" value="Genomic_DNA"/>
</dbReference>
<dbReference type="SUPFAM" id="SSF52777">
    <property type="entry name" value="CoA-dependent acyltransferases"/>
    <property type="match status" value="2"/>
</dbReference>
<dbReference type="GO" id="GO:0008610">
    <property type="term" value="P:lipid biosynthetic process"/>
    <property type="evidence" value="ECO:0007669"/>
    <property type="project" value="UniProtKB-ARBA"/>
</dbReference>
<dbReference type="Proteomes" id="UP000554965">
    <property type="component" value="Unassembled WGS sequence"/>
</dbReference>
<proteinExistence type="predicted"/>
<dbReference type="InterPro" id="IPR023213">
    <property type="entry name" value="CAT-like_dom_sf"/>
</dbReference>
<evidence type="ECO:0000259" key="1">
    <source>
        <dbReference type="Pfam" id="PF00668"/>
    </source>
</evidence>
<gene>
    <name evidence="2" type="primary">papA2_2</name>
    <name evidence="2" type="ORF">MSIMFB_02438</name>
</gene>